<dbReference type="InterPro" id="IPR036875">
    <property type="entry name" value="Znf_CCHC_sf"/>
</dbReference>
<evidence type="ECO:0000313" key="5">
    <source>
        <dbReference type="EMBL" id="GEU82793.1"/>
    </source>
</evidence>
<organism evidence="5">
    <name type="scientific">Tanacetum cinerariifolium</name>
    <name type="common">Dalmatian daisy</name>
    <name type="synonym">Chrysanthemum cinerariifolium</name>
    <dbReference type="NCBI Taxonomy" id="118510"/>
    <lineage>
        <taxon>Eukaryota</taxon>
        <taxon>Viridiplantae</taxon>
        <taxon>Streptophyta</taxon>
        <taxon>Embryophyta</taxon>
        <taxon>Tracheophyta</taxon>
        <taxon>Spermatophyta</taxon>
        <taxon>Magnoliopsida</taxon>
        <taxon>eudicotyledons</taxon>
        <taxon>Gunneridae</taxon>
        <taxon>Pentapetalae</taxon>
        <taxon>asterids</taxon>
        <taxon>campanulids</taxon>
        <taxon>Asterales</taxon>
        <taxon>Asteraceae</taxon>
        <taxon>Asteroideae</taxon>
        <taxon>Anthemideae</taxon>
        <taxon>Anthemidinae</taxon>
        <taxon>Tanacetum</taxon>
    </lineage>
</organism>
<feature type="region of interest" description="Disordered" evidence="3">
    <location>
        <begin position="63"/>
        <end position="84"/>
    </location>
</feature>
<dbReference type="GO" id="GO:0003676">
    <property type="term" value="F:nucleic acid binding"/>
    <property type="evidence" value="ECO:0007669"/>
    <property type="project" value="InterPro"/>
</dbReference>
<evidence type="ECO:0000256" key="1">
    <source>
        <dbReference type="PROSITE-ProRule" id="PRU00047"/>
    </source>
</evidence>
<evidence type="ECO:0000256" key="2">
    <source>
        <dbReference type="SAM" id="Coils"/>
    </source>
</evidence>
<evidence type="ECO:0000259" key="4">
    <source>
        <dbReference type="PROSITE" id="PS50158"/>
    </source>
</evidence>
<dbReference type="SUPFAM" id="SSF57756">
    <property type="entry name" value="Retrovirus zinc finger-like domains"/>
    <property type="match status" value="1"/>
</dbReference>
<dbReference type="InterPro" id="IPR001878">
    <property type="entry name" value="Znf_CCHC"/>
</dbReference>
<keyword evidence="1" id="KW-0862">Zinc</keyword>
<feature type="compositionally biased region" description="Polar residues" evidence="3">
    <location>
        <begin position="859"/>
        <end position="873"/>
    </location>
</feature>
<feature type="region of interest" description="Disordered" evidence="3">
    <location>
        <begin position="805"/>
        <end position="842"/>
    </location>
</feature>
<feature type="coiled-coil region" evidence="2">
    <location>
        <begin position="523"/>
        <end position="550"/>
    </location>
</feature>
<feature type="compositionally biased region" description="Polar residues" evidence="3">
    <location>
        <begin position="151"/>
        <end position="161"/>
    </location>
</feature>
<feature type="region of interest" description="Disordered" evidence="3">
    <location>
        <begin position="383"/>
        <end position="403"/>
    </location>
</feature>
<name>A0A6L2N9C1_TANCI</name>
<feature type="region of interest" description="Disordered" evidence="3">
    <location>
        <begin position="1023"/>
        <end position="1049"/>
    </location>
</feature>
<feature type="compositionally biased region" description="Basic and acidic residues" evidence="3">
    <location>
        <begin position="391"/>
        <end position="403"/>
    </location>
</feature>
<dbReference type="GO" id="GO:0008270">
    <property type="term" value="F:zinc ion binding"/>
    <property type="evidence" value="ECO:0007669"/>
    <property type="project" value="UniProtKB-KW"/>
</dbReference>
<dbReference type="PROSITE" id="PS50158">
    <property type="entry name" value="ZF_CCHC"/>
    <property type="match status" value="1"/>
</dbReference>
<feature type="region of interest" description="Disordered" evidence="3">
    <location>
        <begin position="1164"/>
        <end position="1198"/>
    </location>
</feature>
<feature type="compositionally biased region" description="Polar residues" evidence="3">
    <location>
        <begin position="66"/>
        <end position="76"/>
    </location>
</feature>
<reference evidence="5" key="1">
    <citation type="journal article" date="2019" name="Sci. Rep.">
        <title>Draft genome of Tanacetum cinerariifolium, the natural source of mosquito coil.</title>
        <authorList>
            <person name="Yamashiro T."/>
            <person name="Shiraishi A."/>
            <person name="Satake H."/>
            <person name="Nakayama K."/>
        </authorList>
    </citation>
    <scope>NUCLEOTIDE SEQUENCE</scope>
</reference>
<keyword evidence="2" id="KW-0175">Coiled coil</keyword>
<keyword evidence="1" id="KW-0479">Metal-binding</keyword>
<feature type="region of interest" description="Disordered" evidence="3">
    <location>
        <begin position="856"/>
        <end position="875"/>
    </location>
</feature>
<protein>
    <recommendedName>
        <fullName evidence="4">CCHC-type domain-containing protein</fullName>
    </recommendedName>
</protein>
<sequence>MVSVTMSADMTLPYEMLLTRLFDHVRVSHPYSFSIKLYLVDHVMIPLFKKRVLRFKHEGKRPRLPTPSNFESFDSPSPTPHQGMENDLVNNFTLDPIPYMNQLLPIEGGESPEFKQTKGMFKYLFHFLSKKKQGVLFGQAVSIGTKGTGSAGSTVGEDTNQSSSPPIAPPESPQMVSSIKLPILKKDEAGNEVEVPPITAQQILARTRQRKAKSTLLMAILNEHLARFHGIKYAKTLWAAIKTRFGDNMDIDDMYNNLKVYEADIKGSSGSSSNSYNAQGFSSYVDELIFSFFANQSSSPQLDNIDLEEIDQDDLEEMDLKWQVAMLSIRVKQFHKKTRRKLEFNGKEPVGFDKTKVECFNCNRRGNFSRDCKTTRNLGNNGRDVGITGYRGRDNGKRPTREEDEKALVVQDGLGIYDWSYQLEEEATDFALMAFISNPLNSSSSNSEVQSCSKKYVQSYEQLRNFFDEQREKLRKANLEIVGYEYDLESIEGQLRVHQQNEVIYEEKIRVLEYDVIDKSNFLKYTQKQLDEALREKKDLKAKLEKFKTFSKNLTKLLDSQISAKVKTGLGYDSQFNEKEVVDVKEKEVTETVFDNRSSDEEKSLANDRFKKSEGFHVVPPPLTGNYMPPKPDLLFAGLDDSIYKFKISETVTSLSKDAPETSTSFVENPKEVRIGTPLIQDWDTDSDNDSVIRPKHIPAKINFVKAGESDKPVKSVKHVKPIKTTEQTEKFKNFSSNPKGHPQQALKNKRIVDSGCSRHMIGNKAYLADCQDINDGDFVAFGLSRNKITSKGGGDSLVRATTTASLDAQQDNSNIAKTQSKATLNKPNPQGEGSGSGRERQETIGGAMAQIRFEDAPIQSSDPPLSTGNTVGSGEDRMEHEIKLTDPILQTHHDSPLSGGHTPGSDEGSMTLKELMNLCTTLSHKVLDLEKVKTAQAKEIANEGLNVVLDEDVDTEVIVKDKGSGEKGGSTGETVSTARPDISAARPEVSTVKPKTPPTTTTLFDDKDVTIVDTLVKMKSQKAKEKRSKGILQEPKPMKKTKKRDQDQIKRDVEVSLKIQAELDKEVMTEREREKEASKAALSGLFDEVQAQIDADHELAARLTHEEQEKYTTKERSKLLAEFFKIRKKQLAKERAKEIRSKPPTKTQLRNLMMTYLKHTGFEEDEKRVGSRKKRSAGSSLKQKLPKKKEMNDQESVDSDKELRKWLKVVPDDEKAINYKTLDVKSTIVDCESHVLGTMVAGDVHVYKLTRLHGNYKRFLTFSRMLKVIDRQDVLDLHKIVIERLLANDPQGYDLILWGDLKTLMESSEDDEI</sequence>
<feature type="compositionally biased region" description="Polar residues" evidence="3">
    <location>
        <begin position="805"/>
        <end position="829"/>
    </location>
</feature>
<feature type="region of interest" description="Disordered" evidence="3">
    <location>
        <begin position="147"/>
        <end position="174"/>
    </location>
</feature>
<dbReference type="EMBL" id="BKCJ010008550">
    <property type="protein sequence ID" value="GEU82793.1"/>
    <property type="molecule type" value="Genomic_DNA"/>
</dbReference>
<feature type="domain" description="CCHC-type" evidence="4">
    <location>
        <begin position="359"/>
        <end position="373"/>
    </location>
</feature>
<accession>A0A6L2N9C1</accession>
<evidence type="ECO:0000256" key="3">
    <source>
        <dbReference type="SAM" id="MobiDB-lite"/>
    </source>
</evidence>
<keyword evidence="1" id="KW-0863">Zinc-finger</keyword>
<gene>
    <name evidence="5" type="ORF">Tci_054771</name>
</gene>
<feature type="compositionally biased region" description="Basic and acidic residues" evidence="3">
    <location>
        <begin position="1189"/>
        <end position="1198"/>
    </location>
</feature>
<comment type="caution">
    <text evidence="5">The sequence shown here is derived from an EMBL/GenBank/DDBJ whole genome shotgun (WGS) entry which is preliminary data.</text>
</comment>
<proteinExistence type="predicted"/>